<protein>
    <recommendedName>
        <fullName evidence="3">Zinc-finger domain-containing protein</fullName>
    </recommendedName>
</protein>
<sequence length="146" mass="17546">MNRKEELIVLYIDGKLKGEQLEEFEKLLREKPELYREVEEQKKLKEVMDMIVLKNPDRAWEEYWKSLYNRIERGIGWIFFSIGAIILLTYGIIEWIQAVLKDVELPMFAKIGLFVFVFGFVVLLISILRERIFVSRKDKYSKEVHK</sequence>
<proteinExistence type="predicted"/>
<dbReference type="EMBL" id="DRTB01000156">
    <property type="protein sequence ID" value="HHE04836.1"/>
    <property type="molecule type" value="Genomic_DNA"/>
</dbReference>
<name>A0A7C5HNN3_UNCW3</name>
<comment type="caution">
    <text evidence="2">The sequence shown here is derived from an EMBL/GenBank/DDBJ whole genome shotgun (WGS) entry which is preliminary data.</text>
</comment>
<evidence type="ECO:0008006" key="3">
    <source>
        <dbReference type="Google" id="ProtNLM"/>
    </source>
</evidence>
<keyword evidence="1" id="KW-0472">Membrane</keyword>
<evidence type="ECO:0000256" key="1">
    <source>
        <dbReference type="SAM" id="Phobius"/>
    </source>
</evidence>
<keyword evidence="1" id="KW-0812">Transmembrane</keyword>
<feature type="transmembrane region" description="Helical" evidence="1">
    <location>
        <begin position="105"/>
        <end position="128"/>
    </location>
</feature>
<organism evidence="2">
    <name type="scientific">candidate division WOR-3 bacterium</name>
    <dbReference type="NCBI Taxonomy" id="2052148"/>
    <lineage>
        <taxon>Bacteria</taxon>
        <taxon>Bacteria division WOR-3</taxon>
    </lineage>
</organism>
<reference evidence="2" key="1">
    <citation type="journal article" date="2020" name="mSystems">
        <title>Genome- and Community-Level Interaction Insights into Carbon Utilization and Element Cycling Functions of Hydrothermarchaeota in Hydrothermal Sediment.</title>
        <authorList>
            <person name="Zhou Z."/>
            <person name="Liu Y."/>
            <person name="Xu W."/>
            <person name="Pan J."/>
            <person name="Luo Z.H."/>
            <person name="Li M."/>
        </authorList>
    </citation>
    <scope>NUCLEOTIDE SEQUENCE [LARGE SCALE GENOMIC DNA]</scope>
    <source>
        <strain evidence="2">HyVt-74</strain>
    </source>
</reference>
<dbReference type="Proteomes" id="UP000886110">
    <property type="component" value="Unassembled WGS sequence"/>
</dbReference>
<evidence type="ECO:0000313" key="2">
    <source>
        <dbReference type="EMBL" id="HHE04836.1"/>
    </source>
</evidence>
<feature type="transmembrane region" description="Helical" evidence="1">
    <location>
        <begin position="74"/>
        <end position="93"/>
    </location>
</feature>
<gene>
    <name evidence="2" type="ORF">ENL19_02090</name>
</gene>
<keyword evidence="1" id="KW-1133">Transmembrane helix</keyword>
<accession>A0A7C5HNN3</accession>
<dbReference type="AlphaFoldDB" id="A0A7C5HNN3"/>